<dbReference type="RefSeq" id="WP_233697402.1">
    <property type="nucleotide sequence ID" value="NZ_JAJNBZ010000012.1"/>
</dbReference>
<proteinExistence type="predicted"/>
<feature type="transmembrane region" description="Helical" evidence="1">
    <location>
        <begin position="49"/>
        <end position="68"/>
    </location>
</feature>
<evidence type="ECO:0000256" key="1">
    <source>
        <dbReference type="SAM" id="Phobius"/>
    </source>
</evidence>
<name>A0ABS8YG95_9BACL</name>
<keyword evidence="1" id="KW-1133">Transmembrane helix</keyword>
<keyword evidence="3" id="KW-1185">Reference proteome</keyword>
<comment type="caution">
    <text evidence="2">The sequence shown here is derived from an EMBL/GenBank/DDBJ whole genome shotgun (WGS) entry which is preliminary data.</text>
</comment>
<dbReference type="InterPro" id="IPR011733">
    <property type="entry name" value="CHP02185_IM"/>
</dbReference>
<organism evidence="2 3">
    <name type="scientific">Paenibacillus profundus</name>
    <dbReference type="NCBI Taxonomy" id="1173085"/>
    <lineage>
        <taxon>Bacteria</taxon>
        <taxon>Bacillati</taxon>
        <taxon>Bacillota</taxon>
        <taxon>Bacilli</taxon>
        <taxon>Bacillales</taxon>
        <taxon>Paenibacillaceae</taxon>
        <taxon>Paenibacillus</taxon>
    </lineage>
</organism>
<gene>
    <name evidence="2" type="ORF">LQV63_15680</name>
</gene>
<dbReference type="NCBIfam" id="TIGR02185">
    <property type="entry name" value="Trep_Strep"/>
    <property type="match status" value="1"/>
</dbReference>
<evidence type="ECO:0000313" key="2">
    <source>
        <dbReference type="EMBL" id="MCE5170746.1"/>
    </source>
</evidence>
<evidence type="ECO:0000313" key="3">
    <source>
        <dbReference type="Proteomes" id="UP001199916"/>
    </source>
</evidence>
<protein>
    <submittedName>
        <fullName evidence="2">MptD family putative ECF transporter S component</fullName>
    </submittedName>
</protein>
<dbReference type="Pfam" id="PF09605">
    <property type="entry name" value="Trep_Strep"/>
    <property type="match status" value="1"/>
</dbReference>
<keyword evidence="1" id="KW-0472">Membrane</keyword>
<feature type="transmembrane region" description="Helical" evidence="1">
    <location>
        <begin position="21"/>
        <end position="43"/>
    </location>
</feature>
<feature type="transmembrane region" description="Helical" evidence="1">
    <location>
        <begin position="80"/>
        <end position="107"/>
    </location>
</feature>
<feature type="transmembrane region" description="Helical" evidence="1">
    <location>
        <begin position="127"/>
        <end position="147"/>
    </location>
</feature>
<sequence>MQELSVQNIGTQQNRWGIKDVVTCVIFNIVIMIIMTTVSMGASMLFTPAVAYLAGPGIMALLCGPLYIVMAGKISRRGVLFACATISVLFFLAMGLINMLFLLGFGIIGELAMIGKDSYLNWKRNAVGYSIFFAGFALCAVLPLIFFKQKMIEIYSASYTQEAMNTMFYYYETPSMIAVMVLVTLAGSVLGCLIGDKFLNRHIKKAKLI</sequence>
<dbReference type="EMBL" id="JAJNBZ010000012">
    <property type="protein sequence ID" value="MCE5170746.1"/>
    <property type="molecule type" value="Genomic_DNA"/>
</dbReference>
<reference evidence="2 3" key="1">
    <citation type="submission" date="2021-11" db="EMBL/GenBank/DDBJ databases">
        <title>Draft genome sequence of Paenibacillus profundus YoMME, a new Gram-positive bacteria with exoelectrogenic properties.</title>
        <authorList>
            <person name="Hubenova Y."/>
            <person name="Hubenova E."/>
            <person name="Manasiev Y."/>
            <person name="Peykov S."/>
            <person name="Mitov M."/>
        </authorList>
    </citation>
    <scope>NUCLEOTIDE SEQUENCE [LARGE SCALE GENOMIC DNA]</scope>
    <source>
        <strain evidence="2 3">YoMME</strain>
    </source>
</reference>
<feature type="transmembrane region" description="Helical" evidence="1">
    <location>
        <begin position="177"/>
        <end position="199"/>
    </location>
</feature>
<dbReference type="Proteomes" id="UP001199916">
    <property type="component" value="Unassembled WGS sequence"/>
</dbReference>
<keyword evidence="1" id="KW-0812">Transmembrane</keyword>
<accession>A0ABS8YG95</accession>